<sequence length="569" mass="65189">MSILEAEDYEPLEELENLAARNPHLARYIEEWYSRTGRELEYRRELTREMRRLKQFSVIYPVGEPIFIHIYSREGERAFYNAVTPSTPPEFKEILTLVEEGLAMLITAEHTFETREEHEEILNELLDELLVVDESLDTWEYNEVRRDGKLVALEVNSETLEALKFETIMEKVYLGPLEPFIRDQYIEDISCDGVGPVFVEHKIFGSCESNIRFETSEELDDFVIRLSERTGRPVTYRRPIVDASLPDGSRINIVFGTDVSKRGSNFTIRKFSDKPVSIINLIQWGSMSALEAAYLWMLLEYGFSIWFCGETASGKTTAMRAACVFINPKAKIISIEDTPEIIVPHDNWVREVTRQGEQGEASVELFDLLRAALRQRPNYIIVGEIRGAEAYVAFQAMQTGHPVLATFHAGSVEKVIQRLTGDPINIPKTYIDILNCVLIQSAVRIPKTGKVERRVLSINEIAGYDPSSGRFDFIELFSWDAVDDTHIFRGEGNSFLLETKILTLMGLSRRDAKKVYEELGRRAELLETLAILGVSDYNHIWNVVKLCYEKGVDEVLHSIRRGGKPWLRD</sequence>
<evidence type="ECO:0000313" key="4">
    <source>
        <dbReference type="Proteomes" id="UP000608579"/>
    </source>
</evidence>
<name>A0A833A372_CALS0</name>
<dbReference type="PANTHER" id="PTHR30486:SF14">
    <property type="entry name" value="FLAGELLA ACCESSORY PROTEIN I"/>
    <property type="match status" value="1"/>
</dbReference>
<dbReference type="InterPro" id="IPR050921">
    <property type="entry name" value="T4SS_GSP_E_ATPase"/>
</dbReference>
<dbReference type="Pfam" id="PF00437">
    <property type="entry name" value="T2SSE"/>
    <property type="match status" value="1"/>
</dbReference>
<dbReference type="EMBL" id="DQVM01000036">
    <property type="protein sequence ID" value="HIQ29328.1"/>
    <property type="molecule type" value="Genomic_DNA"/>
</dbReference>
<dbReference type="AlphaFoldDB" id="A0A833A372"/>
<comment type="similarity">
    <text evidence="1">Belongs to the GSP E family.</text>
</comment>
<accession>A0A833A372</accession>
<keyword evidence="3" id="KW-0969">Cilium</keyword>
<evidence type="ECO:0000259" key="2">
    <source>
        <dbReference type="Pfam" id="PF00437"/>
    </source>
</evidence>
<keyword evidence="3" id="KW-0282">Flagellum</keyword>
<dbReference type="GO" id="GO:0016887">
    <property type="term" value="F:ATP hydrolysis activity"/>
    <property type="evidence" value="ECO:0007669"/>
    <property type="project" value="InterPro"/>
</dbReference>
<protein>
    <submittedName>
        <fullName evidence="3">Flagellar protein FlaI</fullName>
    </submittedName>
</protein>
<dbReference type="Gene3D" id="1.10.390.40">
    <property type="match status" value="1"/>
</dbReference>
<comment type="caution">
    <text evidence="3">The sequence shown here is derived from an EMBL/GenBank/DDBJ whole genome shotgun (WGS) entry which is preliminary data.</text>
</comment>
<dbReference type="SUPFAM" id="SSF52540">
    <property type="entry name" value="P-loop containing nucleoside triphosphate hydrolases"/>
    <property type="match status" value="1"/>
</dbReference>
<gene>
    <name evidence="3" type="ORF">EYH45_02050</name>
</gene>
<dbReference type="InterPro" id="IPR001482">
    <property type="entry name" value="T2SS/T4SS_dom"/>
</dbReference>
<dbReference type="Gene3D" id="3.30.450.370">
    <property type="match status" value="1"/>
</dbReference>
<feature type="domain" description="Bacterial type II secretion system protein E" evidence="2">
    <location>
        <begin position="174"/>
        <end position="421"/>
    </location>
</feature>
<evidence type="ECO:0000313" key="3">
    <source>
        <dbReference type="EMBL" id="HIQ29328.1"/>
    </source>
</evidence>
<dbReference type="PANTHER" id="PTHR30486">
    <property type="entry name" value="TWITCHING MOTILITY PROTEIN PILT"/>
    <property type="match status" value="1"/>
</dbReference>
<keyword evidence="3" id="KW-0966">Cell projection</keyword>
<dbReference type="Gene3D" id="3.40.50.300">
    <property type="entry name" value="P-loop containing nucleotide triphosphate hydrolases"/>
    <property type="match status" value="1"/>
</dbReference>
<dbReference type="InterPro" id="IPR027417">
    <property type="entry name" value="P-loop_NTPase"/>
</dbReference>
<proteinExistence type="inferred from homology"/>
<reference evidence="3" key="1">
    <citation type="journal article" date="2020" name="ISME J.">
        <title>Gammaproteobacteria mediating utilization of methyl-, sulfur- and petroleum organic compounds in deep ocean hydrothermal plumes.</title>
        <authorList>
            <person name="Zhou Z."/>
            <person name="Liu Y."/>
            <person name="Pan J."/>
            <person name="Cron B.R."/>
            <person name="Toner B.M."/>
            <person name="Anantharaman K."/>
            <person name="Breier J.A."/>
            <person name="Dick G.J."/>
            <person name="Li M."/>
        </authorList>
    </citation>
    <scope>NUCLEOTIDE SEQUENCE</scope>
    <source>
        <strain evidence="3">SZUA-1515</strain>
    </source>
</reference>
<evidence type="ECO:0000256" key="1">
    <source>
        <dbReference type="ARBA" id="ARBA00006611"/>
    </source>
</evidence>
<dbReference type="CDD" id="cd01130">
    <property type="entry name" value="VirB11-like_ATPase"/>
    <property type="match status" value="1"/>
</dbReference>
<dbReference type="Proteomes" id="UP000608579">
    <property type="component" value="Unassembled WGS sequence"/>
</dbReference>
<organism evidence="3 4">
    <name type="scientific">Caldiarchaeum subterraneum</name>
    <dbReference type="NCBI Taxonomy" id="311458"/>
    <lineage>
        <taxon>Archaea</taxon>
        <taxon>Nitrososphaerota</taxon>
        <taxon>Candidatus Caldarchaeales</taxon>
        <taxon>Candidatus Caldarchaeaceae</taxon>
        <taxon>Candidatus Caldarchaeum</taxon>
    </lineage>
</organism>
<dbReference type="FunFam" id="3.30.450.370:FF:000001">
    <property type="entry name" value="Secretion system protein E"/>
    <property type="match status" value="1"/>
</dbReference>